<dbReference type="Pfam" id="PF06041">
    <property type="entry name" value="DUF924"/>
    <property type="match status" value="1"/>
</dbReference>
<dbReference type="Gene3D" id="1.20.58.320">
    <property type="entry name" value="TPR-like"/>
    <property type="match status" value="1"/>
</dbReference>
<gene>
    <name evidence="1" type="ORF">GGD55_001656</name>
</gene>
<protein>
    <submittedName>
        <fullName evidence="1">Uncharacterized protein (DUF924 family)</fullName>
    </submittedName>
</protein>
<dbReference type="Proteomes" id="UP000585507">
    <property type="component" value="Unassembled WGS sequence"/>
</dbReference>
<organism evidence="1 2">
    <name type="scientific">Rhizobium giardinii</name>
    <dbReference type="NCBI Taxonomy" id="56731"/>
    <lineage>
        <taxon>Bacteria</taxon>
        <taxon>Pseudomonadati</taxon>
        <taxon>Pseudomonadota</taxon>
        <taxon>Alphaproteobacteria</taxon>
        <taxon>Hyphomicrobiales</taxon>
        <taxon>Rhizobiaceae</taxon>
        <taxon>Rhizobium/Agrobacterium group</taxon>
        <taxon>Rhizobium</taxon>
    </lineage>
</organism>
<reference evidence="1 2" key="1">
    <citation type="submission" date="2020-08" db="EMBL/GenBank/DDBJ databases">
        <title>Genomic Encyclopedia of Type Strains, Phase IV (KMG-V): Genome sequencing to study the core and pangenomes of soil and plant-associated prokaryotes.</title>
        <authorList>
            <person name="Whitman W."/>
        </authorList>
    </citation>
    <scope>NUCLEOTIDE SEQUENCE [LARGE SCALE GENOMIC DNA]</scope>
    <source>
        <strain evidence="1 2">SEMIA 4084</strain>
    </source>
</reference>
<dbReference type="EMBL" id="JACHBK010000003">
    <property type="protein sequence ID" value="MBB5534973.1"/>
    <property type="molecule type" value="Genomic_DNA"/>
</dbReference>
<proteinExistence type="predicted"/>
<dbReference type="InterPro" id="IPR010323">
    <property type="entry name" value="DUF924"/>
</dbReference>
<dbReference type="AlphaFoldDB" id="A0A7W8U929"/>
<accession>A0A7W8U929</accession>
<dbReference type="RefSeq" id="WP_018324454.1">
    <property type="nucleotide sequence ID" value="NZ_JACHBK010000003.1"/>
</dbReference>
<name>A0A7W8U929_9HYPH</name>
<dbReference type="Gene3D" id="1.25.40.10">
    <property type="entry name" value="Tetratricopeptide repeat domain"/>
    <property type="match status" value="1"/>
</dbReference>
<evidence type="ECO:0000313" key="1">
    <source>
        <dbReference type="EMBL" id="MBB5534973.1"/>
    </source>
</evidence>
<dbReference type="SUPFAM" id="SSF48452">
    <property type="entry name" value="TPR-like"/>
    <property type="match status" value="1"/>
</dbReference>
<dbReference type="InterPro" id="IPR011990">
    <property type="entry name" value="TPR-like_helical_dom_sf"/>
</dbReference>
<keyword evidence="2" id="KW-1185">Reference proteome</keyword>
<sequence length="186" mass="21139">MAAAAGICTPDEVLSFWFDELRPEHWFDPPPGLDQQCDRRFRTTHLALSRGVDAEWRATPMNRLAAVIILDQLPRNMYRASPLAFATDGLALREASLAIDAVADREMSVDQRSFLYLPFEHSENLVDQARSVKLFTELGDADYLNFAIRHCEIIRKFGRFPHRNAILGRVSTAAEIDFLSQPDSQF</sequence>
<comment type="caution">
    <text evidence="1">The sequence shown here is derived from an EMBL/GenBank/DDBJ whole genome shotgun (WGS) entry which is preliminary data.</text>
</comment>
<evidence type="ECO:0000313" key="2">
    <source>
        <dbReference type="Proteomes" id="UP000585507"/>
    </source>
</evidence>